<feature type="signal peptide" evidence="1">
    <location>
        <begin position="1"/>
        <end position="24"/>
    </location>
</feature>
<dbReference type="STRING" id="39492.ERS852540_02539"/>
<name>A0A175A8E4_9FIRM</name>
<accession>A0A175A8E4</accession>
<keyword evidence="1" id="KW-0732">Signal</keyword>
<evidence type="ECO:0000313" key="3">
    <source>
        <dbReference type="Proteomes" id="UP000095662"/>
    </source>
</evidence>
<protein>
    <submittedName>
        <fullName evidence="2">Uncharacterized protein</fullName>
    </submittedName>
</protein>
<dbReference type="EMBL" id="CZBY01000032">
    <property type="protein sequence ID" value="CUQ92496.1"/>
    <property type="molecule type" value="Genomic_DNA"/>
</dbReference>
<dbReference type="Proteomes" id="UP000095662">
    <property type="component" value="Unassembled WGS sequence"/>
</dbReference>
<evidence type="ECO:0000256" key="1">
    <source>
        <dbReference type="SAM" id="SignalP"/>
    </source>
</evidence>
<sequence>MKKRVLAFLLATVFVLTLVMSVSAEGVQCDLSGTKNCTLTVKGTTAHCHSSLTDSSGTIKSVKVEQSLEKFAFLWFWNTEGGPWTRTVHSGVAQFDNYKVVSSGTYRVKSVFTVTTKDGRSETITMYSNEVKVA</sequence>
<dbReference type="AlphaFoldDB" id="A0A175A8E4"/>
<feature type="chain" id="PRO_5008039388" evidence="1">
    <location>
        <begin position="25"/>
        <end position="134"/>
    </location>
</feature>
<evidence type="ECO:0000313" key="2">
    <source>
        <dbReference type="EMBL" id="CUQ92496.1"/>
    </source>
</evidence>
<reference evidence="2 3" key="1">
    <citation type="submission" date="2015-09" db="EMBL/GenBank/DDBJ databases">
        <authorList>
            <consortium name="Pathogen Informatics"/>
        </authorList>
    </citation>
    <scope>NUCLEOTIDE SEQUENCE [LARGE SCALE GENOMIC DNA]</scope>
    <source>
        <strain evidence="2 3">2789STDY5834928</strain>
    </source>
</reference>
<proteinExistence type="predicted"/>
<gene>
    <name evidence="2" type="ORF">ERS852540_02539</name>
</gene>
<organism evidence="2 3">
    <name type="scientific">[Eubacterium] siraeum</name>
    <dbReference type="NCBI Taxonomy" id="39492"/>
    <lineage>
        <taxon>Bacteria</taxon>
        <taxon>Bacillati</taxon>
        <taxon>Bacillota</taxon>
        <taxon>Clostridia</taxon>
        <taxon>Eubacteriales</taxon>
        <taxon>Oscillospiraceae</taxon>
        <taxon>Oscillospiraceae incertae sedis</taxon>
    </lineage>
</organism>